<proteinExistence type="predicted"/>
<feature type="domain" description="CN hydrolase" evidence="2">
    <location>
        <begin position="1"/>
        <end position="363"/>
    </location>
</feature>
<reference evidence="3 4" key="1">
    <citation type="submission" date="2024-07" db="EMBL/GenBank/DDBJ databases">
        <title>Draft sequence of the Neodothiora populina.</title>
        <authorList>
            <person name="Drown D.D."/>
            <person name="Schuette U.S."/>
            <person name="Buechlein A.B."/>
            <person name="Rusch D.R."/>
            <person name="Winton L.W."/>
            <person name="Adams G.A."/>
        </authorList>
    </citation>
    <scope>NUCLEOTIDE SEQUENCE [LARGE SCALE GENOMIC DNA]</scope>
    <source>
        <strain evidence="3 4">CPC 39397</strain>
    </source>
</reference>
<name>A0ABR3PE97_9PEZI</name>
<protein>
    <recommendedName>
        <fullName evidence="2">CN hydrolase domain-containing protein</fullName>
    </recommendedName>
</protein>
<dbReference type="Proteomes" id="UP001562354">
    <property type="component" value="Unassembled WGS sequence"/>
</dbReference>
<keyword evidence="4" id="KW-1185">Reference proteome</keyword>
<evidence type="ECO:0000313" key="3">
    <source>
        <dbReference type="EMBL" id="KAL1304473.1"/>
    </source>
</evidence>
<dbReference type="Gene3D" id="3.60.110.10">
    <property type="entry name" value="Carbon-nitrogen hydrolase"/>
    <property type="match status" value="1"/>
</dbReference>
<dbReference type="InterPro" id="IPR039703">
    <property type="entry name" value="Nta1"/>
</dbReference>
<evidence type="ECO:0000259" key="2">
    <source>
        <dbReference type="PROSITE" id="PS50263"/>
    </source>
</evidence>
<gene>
    <name evidence="3" type="ORF">AAFC00_003464</name>
</gene>
<dbReference type="Pfam" id="PF00795">
    <property type="entry name" value="CN_hydrolase"/>
    <property type="match status" value="1"/>
</dbReference>
<dbReference type="PANTHER" id="PTHR11750:SF26">
    <property type="entry name" value="PROTEIN N-TERMINAL AMIDASE"/>
    <property type="match status" value="1"/>
</dbReference>
<sequence>MKIGCLQFAPEIGQVEANISKADALLEQAGKEECSKLDLLVLPEMALSGYNFPNLEAIKPYLEPSSAGPSTAWAKKTAARYQCIVNVGYPEITTATTTKTTSSTMTTSTSAAGSNKTDDDDNDDGPKRYNTVVSVSPTGQILATYRKSFLYYTDETWASEGDSGFFSGSLSVSASAAPRAATADDDSLLENVAMGICMDINPYRFETPWSTFEFATHCVERRARLVLLSMAWLTRMTPEDMADSAGIPDLDTLAYWIERFSPVVKTGLNTGSGAAMAEGEETEDAGETRQESEGVVLVMANRCGMEPGNVQGVSQGVDGRGEDVVSYAGSSCVILVKNGNISIFDILGKAEERLLIVDTEEQPKFALARKMA</sequence>
<evidence type="ECO:0000256" key="1">
    <source>
        <dbReference type="SAM" id="MobiDB-lite"/>
    </source>
</evidence>
<dbReference type="PROSITE" id="PS50263">
    <property type="entry name" value="CN_HYDROLASE"/>
    <property type="match status" value="1"/>
</dbReference>
<dbReference type="SUPFAM" id="SSF56317">
    <property type="entry name" value="Carbon-nitrogen hydrolase"/>
    <property type="match status" value="1"/>
</dbReference>
<dbReference type="InterPro" id="IPR036526">
    <property type="entry name" value="C-N_Hydrolase_sf"/>
</dbReference>
<organism evidence="3 4">
    <name type="scientific">Neodothiora populina</name>
    <dbReference type="NCBI Taxonomy" id="2781224"/>
    <lineage>
        <taxon>Eukaryota</taxon>
        <taxon>Fungi</taxon>
        <taxon>Dikarya</taxon>
        <taxon>Ascomycota</taxon>
        <taxon>Pezizomycotina</taxon>
        <taxon>Dothideomycetes</taxon>
        <taxon>Dothideomycetidae</taxon>
        <taxon>Dothideales</taxon>
        <taxon>Dothioraceae</taxon>
        <taxon>Neodothiora</taxon>
    </lineage>
</organism>
<dbReference type="EMBL" id="JBFMKM010000008">
    <property type="protein sequence ID" value="KAL1304473.1"/>
    <property type="molecule type" value="Genomic_DNA"/>
</dbReference>
<evidence type="ECO:0000313" key="4">
    <source>
        <dbReference type="Proteomes" id="UP001562354"/>
    </source>
</evidence>
<dbReference type="InterPro" id="IPR003010">
    <property type="entry name" value="C-N_Hydrolase"/>
</dbReference>
<dbReference type="GeneID" id="95977165"/>
<accession>A0ABR3PE97</accession>
<dbReference type="RefSeq" id="XP_069200748.1">
    <property type="nucleotide sequence ID" value="XM_069342940.1"/>
</dbReference>
<feature type="region of interest" description="Disordered" evidence="1">
    <location>
        <begin position="98"/>
        <end position="128"/>
    </location>
</feature>
<feature type="compositionally biased region" description="Low complexity" evidence="1">
    <location>
        <begin position="98"/>
        <end position="112"/>
    </location>
</feature>
<dbReference type="PANTHER" id="PTHR11750">
    <property type="entry name" value="PROTEIN N-TERMINAL AMIDASE"/>
    <property type="match status" value="1"/>
</dbReference>
<comment type="caution">
    <text evidence="3">The sequence shown here is derived from an EMBL/GenBank/DDBJ whole genome shotgun (WGS) entry which is preliminary data.</text>
</comment>